<dbReference type="EMBL" id="LC128536">
    <property type="protein sequence ID" value="BAV56255.1"/>
    <property type="molecule type" value="Genomic_DNA"/>
</dbReference>
<dbReference type="EMBL" id="CAAKHA010000030">
    <property type="protein sequence ID" value="VIJ08036.1"/>
    <property type="molecule type" value="Genomic_DNA"/>
</dbReference>
<evidence type="ECO:0000313" key="1">
    <source>
        <dbReference type="EMBL" id="ASO64489.1"/>
    </source>
</evidence>
<proteinExistence type="predicted"/>
<dbReference type="EMBL" id="KY352353">
    <property type="protein sequence ID" value="ASO64489.1"/>
    <property type="molecule type" value="Genomic_DNA"/>
</dbReference>
<dbReference type="Proteomes" id="UP000508034">
    <property type="component" value="Unassembled WGS sequence"/>
</dbReference>
<protein>
    <recommendedName>
        <fullName evidence="5">Replication-relaxation family protein</fullName>
    </recommendedName>
</protein>
<reference evidence="2" key="1">
    <citation type="submission" date="2016-02" db="EMBL/GenBank/DDBJ databases">
        <title>Structural polymorphism in the large plasmids of Bacillus thuringiensis subsp. israelensis which govern its insecticidal activity.</title>
        <authorList>
            <person name="Sen K."/>
            <person name="Iwasaki M."/>
            <person name="Hishiyama K."/>
            <person name="Nagai K."/>
            <person name="Nagata K."/>
            <person name="Yukinari U."/>
            <person name="Nozawa T."/>
            <person name="Yakushi T."/>
            <person name="Shibai H."/>
            <person name="Kurosawa S."/>
        </authorList>
    </citation>
    <scope>NUCLEOTIDE SEQUENCE</scope>
    <source>
        <strain evidence="2">HD522</strain>
        <plasmid evidence="2">pBTI-6</plasmid>
    </source>
</reference>
<accession>Q8KNW7</accession>
<keyword evidence="1" id="KW-0614">Plasmid</keyword>
<reference evidence="3 4" key="3">
    <citation type="submission" date="2019-04" db="EMBL/GenBank/DDBJ databases">
        <authorList>
            <person name="Patino-Navarrete R."/>
            <person name="Patino Navarrete R."/>
        </authorList>
    </citation>
    <scope>NUCLEOTIDE SEQUENCE [LARGE SCALE GENOMIC DNA]</scope>
    <source>
        <strain evidence="3">Bacillus thuringiensis strain AR23</strain>
    </source>
</reference>
<geneLocation type="plasmid" evidence="2">
    <name>pBTI-6</name>
</geneLocation>
<dbReference type="AlphaFoldDB" id="Q8KNW7"/>
<reference evidence="1" key="2">
    <citation type="submission" date="2016-12" db="EMBL/GenBank/DDBJ databases">
        <title>Bacillus turingiensis from Tocantins.</title>
        <authorList>
            <person name="Alves G.B."/>
            <person name="Melo F.L."/>
            <person name="Campos F.S."/>
            <person name="Correa R.F.T."/>
            <person name="Ribeiro B.M."/>
            <person name="Aguiar R.W.S."/>
        </authorList>
    </citation>
    <scope>NUCLEOTIDE SEQUENCE</scope>
    <source>
        <strain evidence="1">1.24</strain>
        <plasmid evidence="1">pT0124-4</plasmid>
    </source>
</reference>
<evidence type="ECO:0000313" key="3">
    <source>
        <dbReference type="EMBL" id="VIJ08036.1"/>
    </source>
</evidence>
<evidence type="ECO:0000313" key="4">
    <source>
        <dbReference type="Proteomes" id="UP000508034"/>
    </source>
</evidence>
<evidence type="ECO:0000313" key="2">
    <source>
        <dbReference type="EMBL" id="BAV56255.1"/>
    </source>
</evidence>
<gene>
    <name evidence="3" type="ORF">BTAR23_AR23_06106</name>
</gene>
<organism evidence="1">
    <name type="scientific">Bacillus thuringiensis subsp. israelensis</name>
    <dbReference type="NCBI Taxonomy" id="1430"/>
    <lineage>
        <taxon>Bacteria</taxon>
        <taxon>Bacillati</taxon>
        <taxon>Bacillota</taxon>
        <taxon>Bacilli</taxon>
        <taxon>Bacillales</taxon>
        <taxon>Bacillaceae</taxon>
        <taxon>Bacillus</taxon>
        <taxon>Bacillus cereus group</taxon>
    </lineage>
</organism>
<name>Q8KNW7_BACTI</name>
<evidence type="ECO:0008006" key="5">
    <source>
        <dbReference type="Google" id="ProtNLM"/>
    </source>
</evidence>
<geneLocation type="plasmid" evidence="1">
    <name>pT0124-4</name>
</geneLocation>
<sequence length="206" mass="24253">MVLRSRDKKIIQALDLFKCMTRDQIVRLLFSDVKNPITSANFVLKRLRRDGYIDAKIDEQPYIYFPEPSSVKKTSQKIKHYLAIVDFYIGICQYKSPSVFVVEKRFGSGYIQPDIFMVWNKMAFFVEIQLSRYSSDLMKNKLKRYINYFGAEEWNFKNKTYELSTSPYVWIVSKSPYAISEEKLQIIQTSRAEGILHNKTISIKHG</sequence>